<keyword evidence="9" id="KW-0645">Protease</keyword>
<dbReference type="GO" id="GO:0016020">
    <property type="term" value="C:membrane"/>
    <property type="evidence" value="ECO:0007669"/>
    <property type="project" value="UniProtKB-SubCell"/>
</dbReference>
<feature type="transmembrane region" description="Helical" evidence="7">
    <location>
        <begin position="414"/>
        <end position="433"/>
    </location>
</feature>
<keyword evidence="3 7" id="KW-0812">Transmembrane</keyword>
<evidence type="ECO:0000256" key="4">
    <source>
        <dbReference type="ARBA" id="ARBA00022801"/>
    </source>
</evidence>
<dbReference type="GO" id="GO:0004252">
    <property type="term" value="F:serine-type endopeptidase activity"/>
    <property type="evidence" value="ECO:0007669"/>
    <property type="project" value="InterPro"/>
</dbReference>
<dbReference type="InterPro" id="IPR050925">
    <property type="entry name" value="Rhomboid_protease_S54"/>
</dbReference>
<keyword evidence="4" id="KW-0378">Hydrolase</keyword>
<feature type="transmembrane region" description="Helical" evidence="7">
    <location>
        <begin position="439"/>
        <end position="457"/>
    </location>
</feature>
<feature type="transmembrane region" description="Helical" evidence="7">
    <location>
        <begin position="469"/>
        <end position="486"/>
    </location>
</feature>
<evidence type="ECO:0000256" key="3">
    <source>
        <dbReference type="ARBA" id="ARBA00022692"/>
    </source>
</evidence>
<feature type="domain" description="Peptidase S54 rhomboid" evidence="8">
    <location>
        <begin position="373"/>
        <end position="510"/>
    </location>
</feature>
<evidence type="ECO:0000256" key="7">
    <source>
        <dbReference type="SAM" id="Phobius"/>
    </source>
</evidence>
<sequence length="519" mass="59460">METYILKLKHILPTFLTVTFGTVFGLAFFRWLLCIQFSLLDIKEEIWVLWLPLIFPWIPITLWLRQRFRVLTVKKGDTDKARFFFQIISWGVMTAMLFVSQAYLTTATGKLKELSTISDIDKTEKARYYKLTDFAVAPYFGGSYTDFRTSGKYNQYLNFDVYFVTPILKDSTEIIKDIPKYWYGVKFKEQISNKISNEEKENKYQTFYNDCIEKMNKYKFHSLDHFERKPTSDDRQNFLKAIEARTKQTADDNFIVLEPIKEKFEDRNGNKFAWIFGSFGIGLGVLLFSLIWPGYSETERKRFLSGKKPKQDDLVDMLNYLIPKGDHFATSIILDLNILVFLLMIFSGIHIISPNGIELLQWGANRRLETTGGEWWRLLTSMFLHGGIMHLFLNIYGLVIAAIFVEPLLGRKKYFILYLLSGLCGSLASIWWYPNTISVGASGAIFGLYGAILGLLLTNAFPKEGKKGIFMMIGIYVGINLLWGLTGGIDNAAHIGGLLSGAIIGIILYKLDDGEKNGI</sequence>
<gene>
    <name evidence="9" type="ORF">SAMN05444363_2998</name>
</gene>
<dbReference type="InterPro" id="IPR035952">
    <property type="entry name" value="Rhomboid-like_sf"/>
</dbReference>
<feature type="transmembrane region" description="Helical" evidence="7">
    <location>
        <begin position="84"/>
        <end position="104"/>
    </location>
</feature>
<keyword evidence="10" id="KW-1185">Reference proteome</keyword>
<dbReference type="RefSeq" id="WP_073312285.1">
    <property type="nucleotide sequence ID" value="NZ_FQZI01000009.1"/>
</dbReference>
<keyword evidence="6 7" id="KW-0472">Membrane</keyword>
<dbReference type="STRING" id="415425.SAMN05444363_2998"/>
<feature type="transmembrane region" description="Helical" evidence="7">
    <location>
        <begin position="272"/>
        <end position="292"/>
    </location>
</feature>
<dbReference type="OrthoDB" id="9778341at2"/>
<evidence type="ECO:0000256" key="6">
    <source>
        <dbReference type="ARBA" id="ARBA00023136"/>
    </source>
</evidence>
<evidence type="ECO:0000313" key="9">
    <source>
        <dbReference type="EMBL" id="SHJ20788.1"/>
    </source>
</evidence>
<feature type="transmembrane region" description="Helical" evidence="7">
    <location>
        <begin position="12"/>
        <end position="40"/>
    </location>
</feature>
<dbReference type="PANTHER" id="PTHR43731:SF14">
    <property type="entry name" value="PRESENILIN-ASSOCIATED RHOMBOID-LIKE PROTEIN, MITOCHONDRIAL"/>
    <property type="match status" value="1"/>
</dbReference>
<dbReference type="InterPro" id="IPR022764">
    <property type="entry name" value="Peptidase_S54_rhomboid_dom"/>
</dbReference>
<accession>A0A1M6HF12</accession>
<reference evidence="10" key="1">
    <citation type="submission" date="2016-11" db="EMBL/GenBank/DDBJ databases">
        <authorList>
            <person name="Varghese N."/>
            <person name="Submissions S."/>
        </authorList>
    </citation>
    <scope>NUCLEOTIDE SEQUENCE [LARGE SCALE GENOMIC DNA]</scope>
    <source>
        <strain evidence="10">DSM 18829</strain>
    </source>
</reference>
<feature type="transmembrane region" description="Helical" evidence="7">
    <location>
        <begin position="382"/>
        <end position="405"/>
    </location>
</feature>
<keyword evidence="5 7" id="KW-1133">Transmembrane helix</keyword>
<name>A0A1M6HF12_9FLAO</name>
<feature type="transmembrane region" description="Helical" evidence="7">
    <location>
        <begin position="492"/>
        <end position="511"/>
    </location>
</feature>
<evidence type="ECO:0000256" key="1">
    <source>
        <dbReference type="ARBA" id="ARBA00004141"/>
    </source>
</evidence>
<evidence type="ECO:0000313" key="10">
    <source>
        <dbReference type="Proteomes" id="UP000184488"/>
    </source>
</evidence>
<comment type="subcellular location">
    <subcellularLocation>
        <location evidence="1">Membrane</location>
        <topology evidence="1">Multi-pass membrane protein</topology>
    </subcellularLocation>
</comment>
<dbReference type="GO" id="GO:0006508">
    <property type="term" value="P:proteolysis"/>
    <property type="evidence" value="ECO:0007669"/>
    <property type="project" value="UniProtKB-KW"/>
</dbReference>
<feature type="transmembrane region" description="Helical" evidence="7">
    <location>
        <begin position="46"/>
        <end position="64"/>
    </location>
</feature>
<protein>
    <submittedName>
        <fullName evidence="9">Rhomboid protease GluP</fullName>
    </submittedName>
</protein>
<proteinExistence type="inferred from homology"/>
<comment type="similarity">
    <text evidence="2">Belongs to the peptidase S54 family.</text>
</comment>
<dbReference type="AlphaFoldDB" id="A0A1M6HF12"/>
<evidence type="ECO:0000259" key="8">
    <source>
        <dbReference type="Pfam" id="PF01694"/>
    </source>
</evidence>
<dbReference type="EMBL" id="FQZI01000009">
    <property type="protein sequence ID" value="SHJ20788.1"/>
    <property type="molecule type" value="Genomic_DNA"/>
</dbReference>
<dbReference type="Pfam" id="PF01694">
    <property type="entry name" value="Rhomboid"/>
    <property type="match status" value="1"/>
</dbReference>
<feature type="transmembrane region" description="Helical" evidence="7">
    <location>
        <begin position="332"/>
        <end position="352"/>
    </location>
</feature>
<dbReference type="Gene3D" id="1.20.1540.10">
    <property type="entry name" value="Rhomboid-like"/>
    <property type="match status" value="1"/>
</dbReference>
<dbReference type="PANTHER" id="PTHR43731">
    <property type="entry name" value="RHOMBOID PROTEASE"/>
    <property type="match status" value="1"/>
</dbReference>
<organism evidence="9 10">
    <name type="scientific">Flavobacterium terrae</name>
    <dbReference type="NCBI Taxonomy" id="415425"/>
    <lineage>
        <taxon>Bacteria</taxon>
        <taxon>Pseudomonadati</taxon>
        <taxon>Bacteroidota</taxon>
        <taxon>Flavobacteriia</taxon>
        <taxon>Flavobacteriales</taxon>
        <taxon>Flavobacteriaceae</taxon>
        <taxon>Flavobacterium</taxon>
    </lineage>
</organism>
<dbReference type="SUPFAM" id="SSF144091">
    <property type="entry name" value="Rhomboid-like"/>
    <property type="match status" value="1"/>
</dbReference>
<dbReference type="Proteomes" id="UP000184488">
    <property type="component" value="Unassembled WGS sequence"/>
</dbReference>
<evidence type="ECO:0000256" key="5">
    <source>
        <dbReference type="ARBA" id="ARBA00022989"/>
    </source>
</evidence>
<evidence type="ECO:0000256" key="2">
    <source>
        <dbReference type="ARBA" id="ARBA00009045"/>
    </source>
</evidence>